<organism evidence="2">
    <name type="scientific">Leptosphaeria maculans (strain JN3 / isolate v23.1.3 / race Av1-4-5-6-7-8)</name>
    <name type="common">Blackleg fungus</name>
    <name type="synonym">Phoma lingam</name>
    <dbReference type="NCBI Taxonomy" id="985895"/>
    <lineage>
        <taxon>Eukaryota</taxon>
        <taxon>Fungi</taxon>
        <taxon>Dikarya</taxon>
        <taxon>Ascomycota</taxon>
        <taxon>Pezizomycotina</taxon>
        <taxon>Dothideomycetes</taxon>
        <taxon>Pleosporomycetidae</taxon>
        <taxon>Pleosporales</taxon>
        <taxon>Pleosporineae</taxon>
        <taxon>Leptosphaeriaceae</taxon>
        <taxon>Plenodomus</taxon>
        <taxon>Plenodomus lingam/Leptosphaeria maculans species complex</taxon>
    </lineage>
</organism>
<sequence>MYKEPMHGTVLGSPSYPILYHPACPSRVEGEGSKFHLDGWPGPVLSEAERWVDPLFPRWKGDEVAGTCHATNASGGLILSVLQRAHRQRPARTTAANSNKPVLSCNRHFSEMAV</sequence>
<keyword evidence="2" id="KW-1185">Reference proteome</keyword>
<name>E5A1W7_LEPMJ</name>
<dbReference type="AlphaFoldDB" id="E5A1W7"/>
<accession>E5A1W7</accession>
<proteinExistence type="predicted"/>
<reference evidence="2" key="1">
    <citation type="journal article" date="2011" name="Nat. Commun.">
        <title>Effector diversification within compartments of the Leptosphaeria maculans genome affected by Repeat-Induced Point mutations.</title>
        <authorList>
            <person name="Rouxel T."/>
            <person name="Grandaubert J."/>
            <person name="Hane J.K."/>
            <person name="Hoede C."/>
            <person name="van de Wouw A.P."/>
            <person name="Couloux A."/>
            <person name="Dominguez V."/>
            <person name="Anthouard V."/>
            <person name="Bally P."/>
            <person name="Bourras S."/>
            <person name="Cozijnsen A.J."/>
            <person name="Ciuffetti L.M."/>
            <person name="Degrave A."/>
            <person name="Dilmaghani A."/>
            <person name="Duret L."/>
            <person name="Fudal I."/>
            <person name="Goodwin S.B."/>
            <person name="Gout L."/>
            <person name="Glaser N."/>
            <person name="Linglin J."/>
            <person name="Kema G.H.J."/>
            <person name="Lapalu N."/>
            <person name="Lawrence C.B."/>
            <person name="May K."/>
            <person name="Meyer M."/>
            <person name="Ollivier B."/>
            <person name="Poulain J."/>
            <person name="Schoch C.L."/>
            <person name="Simon A."/>
            <person name="Spatafora J.W."/>
            <person name="Stachowiak A."/>
            <person name="Turgeon B.G."/>
            <person name="Tyler B.M."/>
            <person name="Vincent D."/>
            <person name="Weissenbach J."/>
            <person name="Amselem J."/>
            <person name="Quesneville H."/>
            <person name="Oliver R.P."/>
            <person name="Wincker P."/>
            <person name="Balesdent M.-H."/>
            <person name="Howlett B.J."/>
        </authorList>
    </citation>
    <scope>NUCLEOTIDE SEQUENCE [LARGE SCALE GENOMIC DNA]</scope>
    <source>
        <strain evidence="2">JN3 / isolate v23.1.3 / race Av1-4-5-6-7-8</strain>
    </source>
</reference>
<dbReference type="InParanoid" id="E5A1W7"/>
<evidence type="ECO:0000313" key="2">
    <source>
        <dbReference type="Proteomes" id="UP000002668"/>
    </source>
</evidence>
<dbReference type="Proteomes" id="UP000002668">
    <property type="component" value="Genome"/>
</dbReference>
<dbReference type="EMBL" id="FP929132">
    <property type="protein sequence ID" value="CBX97684.1"/>
    <property type="molecule type" value="Genomic_DNA"/>
</dbReference>
<gene>
    <name evidence="1" type="ORF">LEMA_P090930.1</name>
</gene>
<protein>
    <submittedName>
        <fullName evidence="1">Predicted protein</fullName>
    </submittedName>
</protein>
<evidence type="ECO:0000313" key="1">
    <source>
        <dbReference type="EMBL" id="CBX97684.1"/>
    </source>
</evidence>
<dbReference type="HOGENOM" id="CLU_2121532_0_0_1"/>
<dbReference type="VEuPathDB" id="FungiDB:LEMA_P090930.1"/>